<evidence type="ECO:0000313" key="7">
    <source>
        <dbReference type="Proteomes" id="UP001185863"/>
    </source>
</evidence>
<dbReference type="InterPro" id="IPR002937">
    <property type="entry name" value="Amino_oxidase"/>
</dbReference>
<comment type="function">
    <text evidence="1">Probable oxidoreductase that may play a role as regulator of mitochondrial function.</text>
</comment>
<dbReference type="GO" id="GO:0016491">
    <property type="term" value="F:oxidoreductase activity"/>
    <property type="evidence" value="ECO:0007669"/>
    <property type="project" value="InterPro"/>
</dbReference>
<dbReference type="Gene3D" id="3.50.50.60">
    <property type="entry name" value="FAD/NAD(P)-binding domain"/>
    <property type="match status" value="2"/>
</dbReference>
<evidence type="ECO:0000256" key="3">
    <source>
        <dbReference type="ARBA" id="ARBA00040298"/>
    </source>
</evidence>
<evidence type="ECO:0000259" key="5">
    <source>
        <dbReference type="Pfam" id="PF01593"/>
    </source>
</evidence>
<evidence type="ECO:0000256" key="1">
    <source>
        <dbReference type="ARBA" id="ARBA00037217"/>
    </source>
</evidence>
<dbReference type="EMBL" id="JAWLUP010000060">
    <property type="protein sequence ID" value="MDV7266836.1"/>
    <property type="molecule type" value="Genomic_DNA"/>
</dbReference>
<organism evidence="6 7">
    <name type="scientific">Rhodococcus oxybenzonivorans</name>
    <dbReference type="NCBI Taxonomy" id="1990687"/>
    <lineage>
        <taxon>Bacteria</taxon>
        <taxon>Bacillati</taxon>
        <taxon>Actinomycetota</taxon>
        <taxon>Actinomycetes</taxon>
        <taxon>Mycobacteriales</taxon>
        <taxon>Nocardiaceae</taxon>
        <taxon>Rhodococcus</taxon>
    </lineage>
</organism>
<dbReference type="AlphaFoldDB" id="A0AAE4V2G8"/>
<proteinExistence type="predicted"/>
<evidence type="ECO:0000256" key="4">
    <source>
        <dbReference type="SAM" id="MobiDB-lite"/>
    </source>
</evidence>
<name>A0AAE4V2G8_9NOCA</name>
<dbReference type="RefSeq" id="WP_317744004.1">
    <property type="nucleotide sequence ID" value="NZ_JAWLUP010000060.1"/>
</dbReference>
<accession>A0AAE4V2G8</accession>
<feature type="region of interest" description="Disordered" evidence="4">
    <location>
        <begin position="94"/>
        <end position="116"/>
    </location>
</feature>
<protein>
    <recommendedName>
        <fullName evidence="3">Pyridine nucleotide-disulfide oxidoreductase domain-containing protein 2</fullName>
    </recommendedName>
</protein>
<dbReference type="Pfam" id="PF01593">
    <property type="entry name" value="Amino_oxidase"/>
    <property type="match status" value="1"/>
</dbReference>
<reference evidence="6" key="1">
    <citation type="submission" date="2023-10" db="EMBL/GenBank/DDBJ databases">
        <title>Development of a sustainable strategy for remediation of hydrocarbon-contaminated territories based on the waste exchange concept.</title>
        <authorList>
            <person name="Krivoruchko A."/>
        </authorList>
    </citation>
    <scope>NUCLEOTIDE SEQUENCE</scope>
    <source>
        <strain evidence="6">IEGM 68</strain>
    </source>
</reference>
<dbReference type="InterPro" id="IPR036188">
    <property type="entry name" value="FAD/NAD-bd_sf"/>
</dbReference>
<comment type="caution">
    <text evidence="6">The sequence shown here is derived from an EMBL/GenBank/DDBJ whole genome shotgun (WGS) entry which is preliminary data.</text>
</comment>
<dbReference type="Proteomes" id="UP001185863">
    <property type="component" value="Unassembled WGS sequence"/>
</dbReference>
<dbReference type="PANTHER" id="PTHR10668">
    <property type="entry name" value="PHYTOENE DEHYDROGENASE"/>
    <property type="match status" value="1"/>
</dbReference>
<sequence>MNNVDAVVIGSGPNGLVAAATLADAGWDVAVVEAQPTAGGAVRSAELVPGYCSDLFSAFYPLSAVSPAIRGLDLEAHGLRWSYAPKALGHARSADDEDAPVIHPDPADTAADLERRQPGDGDAWMQLVAQWHDIKDPLINTLFSPFPPVRGPGRLLRQLGTADTLRLARFLLLPARRMAHELFRSEAARVLLLGNAMHADVPPDSAGSGVMGYILTMLAQDHGYPVPMGGAGELAAAMVRRGERAGAQYHYNDAVTAIDVRAGRAVGVRTASGAHFLARRAVVADVSAPALYGSLLPDAAVSSRLRDDLRHFEWDTPVVKVNYALSQKIPWRSASLAGAGTVHLGAGDDGLVHWMADLTTGIVPEIPFLLFGQMTTSDPTRSPEGTESAWAYTHLPRGVSDDASAELLAQRVDDVLEAHAPGFKDIVVGRVVQRPSDLEASNANLVGGAVNGGTAQLHQQLVFRPGPGNARAETPISGLYLGSSSAHPGGGVHGVCGLNAAHAALSADGPRGWLRRRTSTSVIDLLSKGPKGKPFEK</sequence>
<gene>
    <name evidence="6" type="ORF">R4315_20095</name>
</gene>
<evidence type="ECO:0000256" key="2">
    <source>
        <dbReference type="ARBA" id="ARBA00038825"/>
    </source>
</evidence>
<dbReference type="SUPFAM" id="SSF51905">
    <property type="entry name" value="FAD/NAD(P)-binding domain"/>
    <property type="match status" value="1"/>
</dbReference>
<dbReference type="PANTHER" id="PTHR10668:SF105">
    <property type="entry name" value="DEHYDROGENASE-RELATED"/>
    <property type="match status" value="1"/>
</dbReference>
<comment type="subunit">
    <text evidence="2">Interacts with COX5B; this interaction may contribute to localize PYROXD2 to the inner face of the inner mitochondrial membrane.</text>
</comment>
<feature type="domain" description="Amine oxidase" evidence="5">
    <location>
        <begin position="15"/>
        <end position="495"/>
    </location>
</feature>
<evidence type="ECO:0000313" key="6">
    <source>
        <dbReference type="EMBL" id="MDV7266836.1"/>
    </source>
</evidence>